<name>A0A291TAW0_9FIRM</name>
<evidence type="ECO:0000256" key="4">
    <source>
        <dbReference type="ARBA" id="ARBA00022840"/>
    </source>
</evidence>
<evidence type="ECO:0000256" key="3">
    <source>
        <dbReference type="ARBA" id="ARBA00022741"/>
    </source>
</evidence>
<evidence type="ECO:0000259" key="5">
    <source>
        <dbReference type="PROSITE" id="PS50893"/>
    </source>
</evidence>
<keyword evidence="1" id="KW-0813">Transport</keyword>
<dbReference type="Proteomes" id="UP000223709">
    <property type="component" value="Chromosome"/>
</dbReference>
<dbReference type="InterPro" id="IPR050107">
    <property type="entry name" value="ABC_carbohydrate_import_ATPase"/>
</dbReference>
<dbReference type="InterPro" id="IPR003439">
    <property type="entry name" value="ABC_transporter-like_ATP-bd"/>
</dbReference>
<evidence type="ECO:0000256" key="1">
    <source>
        <dbReference type="ARBA" id="ARBA00022448"/>
    </source>
</evidence>
<dbReference type="RefSeq" id="WP_098924089.1">
    <property type="nucleotide sequence ID" value="NZ_CP023819.1"/>
</dbReference>
<dbReference type="PANTHER" id="PTHR43790">
    <property type="entry name" value="CARBOHYDRATE TRANSPORT ATP-BINDING PROTEIN MG119-RELATED"/>
    <property type="match status" value="1"/>
</dbReference>
<accession>A0A291TAW0</accession>
<evidence type="ECO:0000256" key="2">
    <source>
        <dbReference type="ARBA" id="ARBA00022737"/>
    </source>
</evidence>
<dbReference type="EMBL" id="CP023819">
    <property type="protein sequence ID" value="ATL90297.1"/>
    <property type="molecule type" value="Genomic_DNA"/>
</dbReference>
<sequence length="481" mass="53918">MNPVLMRAKALAFGTEEHTEAHDLDFVLHCGELTVLVGEQDSGRQALFDGLNGNCAIQRGMVLTPEGKIFPLQKKVFAAGSFFTEETSYRVQGVELTEILFLMQPGGCKRLHWNTARRRKRAQELLDQVQLERDVREDVSRLSPMECFQLNLAAALDSGASLMTIQEDFEGFSVADFDQLVPILKKLQQTTGLAILLNTNSLRALEKLADEVFVFRNGTIAKKLRGEKIAPRTILDHLGGAQAASEAPRPQRETLFEIQGLQVRGRSCPIVLHRGEILHLVDYDVREKQKLYRIVSGQQLVSGVSLQYEGHPLPQNWPHSPECYPITALDRFGAQGLFPQMSVAQNLIFPALRRLCGPFGLLDKGLEQAALKEWDRKKQLDGKNMAQLTQAQAIALQMESWILARRKVLILLEPFLHTDTASRSVLQSAFARFRGQGGAILVISSSRTSYLGISEQDTAAERWAPWYDRVLDVQEVCRDET</sequence>
<keyword evidence="2" id="KW-0677">Repeat</keyword>
<dbReference type="GO" id="GO:0016887">
    <property type="term" value="F:ATP hydrolysis activity"/>
    <property type="evidence" value="ECO:0007669"/>
    <property type="project" value="InterPro"/>
</dbReference>
<dbReference type="InterPro" id="IPR027417">
    <property type="entry name" value="P-loop_NTPase"/>
</dbReference>
<reference evidence="6 7" key="1">
    <citation type="submission" date="2017-10" db="EMBL/GenBank/DDBJ databases">
        <title>Complete Genome Sequence of Faecalibacterium prausnitzii isolated from the gut of healthy adult Indian.</title>
        <authorList>
            <person name="Bag S."/>
            <person name="Ghosh T.S."/>
            <person name="Das B."/>
        </authorList>
    </citation>
    <scope>NUCLEOTIDE SEQUENCE [LARGE SCALE GENOMIC DNA]</scope>
    <source>
        <strain evidence="6 7">Indica</strain>
    </source>
</reference>
<dbReference type="GO" id="GO:0005524">
    <property type="term" value="F:ATP binding"/>
    <property type="evidence" value="ECO:0007669"/>
    <property type="project" value="UniProtKB-KW"/>
</dbReference>
<dbReference type="Gene3D" id="3.40.50.300">
    <property type="entry name" value="P-loop containing nucleotide triphosphate hydrolases"/>
    <property type="match status" value="2"/>
</dbReference>
<dbReference type="AlphaFoldDB" id="A0A291TAW0"/>
<keyword evidence="4" id="KW-0067">ATP-binding</keyword>
<dbReference type="SUPFAM" id="SSF52540">
    <property type="entry name" value="P-loop containing nucleoside triphosphate hydrolases"/>
    <property type="match status" value="2"/>
</dbReference>
<evidence type="ECO:0000313" key="7">
    <source>
        <dbReference type="Proteomes" id="UP000223709"/>
    </source>
</evidence>
<dbReference type="PANTHER" id="PTHR43790:SF9">
    <property type="entry name" value="GALACTOFURANOSE TRANSPORTER ATP-BINDING PROTEIN YTFR"/>
    <property type="match status" value="1"/>
</dbReference>
<protein>
    <recommendedName>
        <fullName evidence="5">ABC transporter domain-containing protein</fullName>
    </recommendedName>
</protein>
<keyword evidence="3" id="KW-0547">Nucleotide-binding</keyword>
<gene>
    <name evidence="6" type="ORF">CRH10_08320</name>
</gene>
<feature type="domain" description="ABC transporter" evidence="5">
    <location>
        <begin position="6"/>
        <end position="242"/>
    </location>
</feature>
<organism evidence="6 7">
    <name type="scientific">Faecalibacterium prausnitzii</name>
    <dbReference type="NCBI Taxonomy" id="853"/>
    <lineage>
        <taxon>Bacteria</taxon>
        <taxon>Bacillati</taxon>
        <taxon>Bacillota</taxon>
        <taxon>Clostridia</taxon>
        <taxon>Eubacteriales</taxon>
        <taxon>Oscillospiraceae</taxon>
        <taxon>Faecalibacterium</taxon>
    </lineage>
</organism>
<proteinExistence type="predicted"/>
<evidence type="ECO:0000313" key="6">
    <source>
        <dbReference type="EMBL" id="ATL90297.1"/>
    </source>
</evidence>
<dbReference type="PROSITE" id="PS50893">
    <property type="entry name" value="ABC_TRANSPORTER_2"/>
    <property type="match status" value="1"/>
</dbReference>